<dbReference type="Proteomes" id="UP000271162">
    <property type="component" value="Unassembled WGS sequence"/>
</dbReference>
<sequence length="546" mass="64234">MENPFPSEQTRETEFTEQCKGTAEEYCSESAPPPLDVGPAHSPHRTDEPEVTTRSLDEGEIISEESIHGNSNPSSRESSPRREKSNKREEERRRREKEMERERQRDKERLKRQRRDREREKESERGHRTSPDRKMSDRKSQRTNDDDRARESKEKEKRREPASDERKVIDEEEKRKAAEKARRDLIKKKREEELEAKRQAELQRRAEAMKRKEEEERRKRQEEKERQEERRREEEKRQLEEEKQRKRDEERLRLEKEKEKTQRRREEDQRRPDDQRKDEEIERRTSDESEDQEIPRSREHSDDEGSCSEGENAPGGDQVTRIPDQVTRNDDEVTPARKESANLERSTKPDPKKPSETETKTLGERDTPLPMESDDDVIPKRDAPVDYNQVLFSNPAVVKRTPPSVEKKKNYVISSGLQTENVNQLVYSRAHSSRLGMFLEKVSDKHKKLMERDSDRAMASPAYEDFDRNETRSPVGFSHSRHQPPKFAPQKRPLPASTLDSYLGSPTPESPDIRDGDAATSRSSGKKCKLDLSKMPDIMEKLYGSK</sequence>
<evidence type="ECO:0000313" key="2">
    <source>
        <dbReference type="EMBL" id="VDL72855.1"/>
    </source>
</evidence>
<evidence type="ECO:0000313" key="3">
    <source>
        <dbReference type="Proteomes" id="UP000271162"/>
    </source>
</evidence>
<dbReference type="AlphaFoldDB" id="A0A0N4Y106"/>
<dbReference type="OMA" id="ENHIASV"/>
<accession>A0A0N4Y106</accession>
<dbReference type="STRING" id="27835.A0A0N4Y106"/>
<keyword evidence="3" id="KW-1185">Reference proteome</keyword>
<dbReference type="EMBL" id="UYSL01020116">
    <property type="protein sequence ID" value="VDL72855.1"/>
    <property type="molecule type" value="Genomic_DNA"/>
</dbReference>
<proteinExistence type="predicted"/>
<feature type="compositionally biased region" description="Basic and acidic residues" evidence="1">
    <location>
        <begin position="78"/>
        <end position="303"/>
    </location>
</feature>
<feature type="compositionally biased region" description="Basic and acidic residues" evidence="1">
    <location>
        <begin position="327"/>
        <end position="367"/>
    </location>
</feature>
<evidence type="ECO:0000256" key="1">
    <source>
        <dbReference type="SAM" id="MobiDB-lite"/>
    </source>
</evidence>
<reference evidence="4" key="1">
    <citation type="submission" date="2017-02" db="UniProtKB">
        <authorList>
            <consortium name="WormBaseParasite"/>
        </authorList>
    </citation>
    <scope>IDENTIFICATION</scope>
</reference>
<reference evidence="2 3" key="2">
    <citation type="submission" date="2018-11" db="EMBL/GenBank/DDBJ databases">
        <authorList>
            <consortium name="Pathogen Informatics"/>
        </authorList>
    </citation>
    <scope>NUCLEOTIDE SEQUENCE [LARGE SCALE GENOMIC DNA]</scope>
</reference>
<evidence type="ECO:0000313" key="4">
    <source>
        <dbReference type="WBParaSite" id="NBR_0000926501-mRNA-1"/>
    </source>
</evidence>
<gene>
    <name evidence="2" type="ORF">NBR_LOCUS9266</name>
</gene>
<protein>
    <submittedName>
        <fullName evidence="4">Reticulocyte-binding protein 2 homolog a (inferred by orthology to a human protein)</fullName>
    </submittedName>
</protein>
<feature type="region of interest" description="Disordered" evidence="1">
    <location>
        <begin position="449"/>
        <end position="534"/>
    </location>
</feature>
<feature type="region of interest" description="Disordered" evidence="1">
    <location>
        <begin position="1"/>
        <end position="381"/>
    </location>
</feature>
<name>A0A0N4Y106_NIPBR</name>
<organism evidence="4">
    <name type="scientific">Nippostrongylus brasiliensis</name>
    <name type="common">Rat hookworm</name>
    <dbReference type="NCBI Taxonomy" id="27835"/>
    <lineage>
        <taxon>Eukaryota</taxon>
        <taxon>Metazoa</taxon>
        <taxon>Ecdysozoa</taxon>
        <taxon>Nematoda</taxon>
        <taxon>Chromadorea</taxon>
        <taxon>Rhabditida</taxon>
        <taxon>Rhabditina</taxon>
        <taxon>Rhabditomorpha</taxon>
        <taxon>Strongyloidea</taxon>
        <taxon>Heligmosomidae</taxon>
        <taxon>Nippostrongylus</taxon>
    </lineage>
</organism>
<dbReference type="WBParaSite" id="NBR_0000926501-mRNA-1">
    <property type="protein sequence ID" value="NBR_0000926501-mRNA-1"/>
    <property type="gene ID" value="NBR_0000926501"/>
</dbReference>